<dbReference type="CDD" id="cd00093">
    <property type="entry name" value="HTH_XRE"/>
    <property type="match status" value="1"/>
</dbReference>
<organism evidence="2 3">
    <name type="scientific">Nonomuraea salmonea</name>
    <dbReference type="NCBI Taxonomy" id="46181"/>
    <lineage>
        <taxon>Bacteria</taxon>
        <taxon>Bacillati</taxon>
        <taxon>Actinomycetota</taxon>
        <taxon>Actinomycetes</taxon>
        <taxon>Streptosporangiales</taxon>
        <taxon>Streptosporangiaceae</taxon>
        <taxon>Nonomuraea</taxon>
    </lineage>
</organism>
<evidence type="ECO:0000259" key="1">
    <source>
        <dbReference type="PROSITE" id="PS50943"/>
    </source>
</evidence>
<feature type="domain" description="HTH cro/C1-type" evidence="1">
    <location>
        <begin position="10"/>
        <end position="66"/>
    </location>
</feature>
<dbReference type="SMART" id="SM00530">
    <property type="entry name" value="HTH_XRE"/>
    <property type="match status" value="1"/>
</dbReference>
<dbReference type="Pfam" id="PF13560">
    <property type="entry name" value="HTH_31"/>
    <property type="match status" value="1"/>
</dbReference>
<gene>
    <name evidence="2" type="ORF">ACFFR3_46235</name>
</gene>
<dbReference type="PROSITE" id="PS50943">
    <property type="entry name" value="HTH_CROC1"/>
    <property type="match status" value="1"/>
</dbReference>
<proteinExistence type="predicted"/>
<dbReference type="InterPro" id="IPR001387">
    <property type="entry name" value="Cro/C1-type_HTH"/>
</dbReference>
<protein>
    <submittedName>
        <fullName evidence="2">Helix-turn-helix domain-containing protein</fullName>
    </submittedName>
</protein>
<dbReference type="Proteomes" id="UP001589568">
    <property type="component" value="Unassembled WGS sequence"/>
</dbReference>
<reference evidence="2 3" key="1">
    <citation type="submission" date="2024-09" db="EMBL/GenBank/DDBJ databases">
        <authorList>
            <person name="Sun Q."/>
            <person name="Mori K."/>
        </authorList>
    </citation>
    <scope>NUCLEOTIDE SEQUENCE [LARGE SCALE GENOMIC DNA]</scope>
    <source>
        <strain evidence="2 3">JCM 3324</strain>
    </source>
</reference>
<dbReference type="RefSeq" id="WP_379485231.1">
    <property type="nucleotide sequence ID" value="NZ_JBHMCF010000057.1"/>
</dbReference>
<dbReference type="EMBL" id="JBHMCF010000057">
    <property type="protein sequence ID" value="MFB9476937.1"/>
    <property type="molecule type" value="Genomic_DNA"/>
</dbReference>
<dbReference type="InterPro" id="IPR010982">
    <property type="entry name" value="Lambda_DNA-bd_dom_sf"/>
</dbReference>
<keyword evidence="3" id="KW-1185">Reference proteome</keyword>
<evidence type="ECO:0000313" key="3">
    <source>
        <dbReference type="Proteomes" id="UP001589568"/>
    </source>
</evidence>
<sequence>MSEFNLGARIAAFRDQQGITQEELARRTGFTPGYVRQIEGGRRAASNAATLVRFAQGLGLRDVAMLTGGYPWSVQLEDNLRLLHPAARAMDDLLRRPPLSFDGQDAEAVDVDGIRARLTQQWDTWHTHPSFYTEVAQTLPSIVVDAQHAVAAGGGRSEWALLAESYFLVRQWLRKTNESEAASLAAERALHASQMAADPVLIAMSAWNLIGQHNAAGRYEASLDVARDGIDLADKHLARAAGEEQARRLLGMKGALWLYAAIAAARLEDPDNAWACWDQGDAISRELGPAFFDPWTTYSQVNVAFYGAGLEVELGRTRRAIDRAEALDVGAMPCVERQTRMLIDIARAYAERGDRTAAVAVLLKAETTSREELTYSLYARELVRVLLRRQRGINHDDLVSLAGRMAVAA</sequence>
<dbReference type="SUPFAM" id="SSF47413">
    <property type="entry name" value="lambda repressor-like DNA-binding domains"/>
    <property type="match status" value="1"/>
</dbReference>
<dbReference type="Gene3D" id="1.10.260.40">
    <property type="entry name" value="lambda repressor-like DNA-binding domains"/>
    <property type="match status" value="1"/>
</dbReference>
<accession>A0ABV5P384</accession>
<evidence type="ECO:0000313" key="2">
    <source>
        <dbReference type="EMBL" id="MFB9476937.1"/>
    </source>
</evidence>
<name>A0ABV5P384_9ACTN</name>
<comment type="caution">
    <text evidence="2">The sequence shown here is derived from an EMBL/GenBank/DDBJ whole genome shotgun (WGS) entry which is preliminary data.</text>
</comment>